<protein>
    <submittedName>
        <fullName evidence="1">Uncharacterized protein</fullName>
    </submittedName>
</protein>
<evidence type="ECO:0000313" key="2">
    <source>
        <dbReference type="Proteomes" id="UP000499080"/>
    </source>
</evidence>
<proteinExistence type="predicted"/>
<organism evidence="1 2">
    <name type="scientific">Araneus ventricosus</name>
    <name type="common">Orbweaver spider</name>
    <name type="synonym">Epeira ventricosa</name>
    <dbReference type="NCBI Taxonomy" id="182803"/>
    <lineage>
        <taxon>Eukaryota</taxon>
        <taxon>Metazoa</taxon>
        <taxon>Ecdysozoa</taxon>
        <taxon>Arthropoda</taxon>
        <taxon>Chelicerata</taxon>
        <taxon>Arachnida</taxon>
        <taxon>Araneae</taxon>
        <taxon>Araneomorphae</taxon>
        <taxon>Entelegynae</taxon>
        <taxon>Araneoidea</taxon>
        <taxon>Araneidae</taxon>
        <taxon>Araneus</taxon>
    </lineage>
</organism>
<name>A0A4Y2UI97_ARAVE</name>
<feature type="non-terminal residue" evidence="1">
    <location>
        <position position="120"/>
    </location>
</feature>
<gene>
    <name evidence="1" type="ORF">AVEN_83422_1</name>
</gene>
<reference evidence="1 2" key="1">
    <citation type="journal article" date="2019" name="Sci. Rep.">
        <title>Orb-weaving spider Araneus ventricosus genome elucidates the spidroin gene catalogue.</title>
        <authorList>
            <person name="Kono N."/>
            <person name="Nakamura H."/>
            <person name="Ohtoshi R."/>
            <person name="Moran D.A.P."/>
            <person name="Shinohara A."/>
            <person name="Yoshida Y."/>
            <person name="Fujiwara M."/>
            <person name="Mori M."/>
            <person name="Tomita M."/>
            <person name="Arakawa K."/>
        </authorList>
    </citation>
    <scope>NUCLEOTIDE SEQUENCE [LARGE SCALE GENOMIC DNA]</scope>
</reference>
<dbReference type="AlphaFoldDB" id="A0A4Y2UI97"/>
<keyword evidence="2" id="KW-1185">Reference proteome</keyword>
<sequence>MYLQSTIFQKRRSLTTVSIHLDILQNIETEEILKDFADEKTRKTGHRETTRTIGEREISSSIKKLALMFFKHHLLNKESRPTSAPSSSTSIGDVPNQDCWDSPVNHLFGISERLHFQWML</sequence>
<accession>A0A4Y2UI97</accession>
<comment type="caution">
    <text evidence="1">The sequence shown here is derived from an EMBL/GenBank/DDBJ whole genome shotgun (WGS) entry which is preliminary data.</text>
</comment>
<dbReference type="EMBL" id="BGPR01036907">
    <property type="protein sequence ID" value="GBO12333.1"/>
    <property type="molecule type" value="Genomic_DNA"/>
</dbReference>
<dbReference type="Proteomes" id="UP000499080">
    <property type="component" value="Unassembled WGS sequence"/>
</dbReference>
<evidence type="ECO:0000313" key="1">
    <source>
        <dbReference type="EMBL" id="GBO12333.1"/>
    </source>
</evidence>